<feature type="compositionally biased region" description="Acidic residues" evidence="1">
    <location>
        <begin position="10"/>
        <end position="22"/>
    </location>
</feature>
<accession>A0A7I9XH79</accession>
<dbReference type="Proteomes" id="UP000465263">
    <property type="component" value="Unassembled WGS sequence"/>
</dbReference>
<sequence>MAFGQQSDQDPLDELVLPDDDPLDLEDGALQRVHIGGEPATADCASLGTSRTRETAGARGRPIR</sequence>
<feature type="region of interest" description="Disordered" evidence="1">
    <location>
        <begin position="1"/>
        <end position="22"/>
    </location>
</feature>
<organism evidence="2 3">
    <name type="scientific">Mycolicibacter senuensis</name>
    <dbReference type="NCBI Taxonomy" id="386913"/>
    <lineage>
        <taxon>Bacteria</taxon>
        <taxon>Bacillati</taxon>
        <taxon>Actinomycetota</taxon>
        <taxon>Actinomycetes</taxon>
        <taxon>Mycobacteriales</taxon>
        <taxon>Mycobacteriaceae</taxon>
        <taxon>Mycolicibacter</taxon>
    </lineage>
</organism>
<evidence type="ECO:0000313" key="2">
    <source>
        <dbReference type="EMBL" id="GFG69332.1"/>
    </source>
</evidence>
<evidence type="ECO:0000313" key="3">
    <source>
        <dbReference type="Proteomes" id="UP000465263"/>
    </source>
</evidence>
<evidence type="ECO:0000256" key="1">
    <source>
        <dbReference type="SAM" id="MobiDB-lite"/>
    </source>
</evidence>
<comment type="caution">
    <text evidence="2">The sequence shown here is derived from an EMBL/GenBank/DDBJ whole genome shotgun (WGS) entry which is preliminary data.</text>
</comment>
<dbReference type="EMBL" id="BLKV01000001">
    <property type="protein sequence ID" value="GFG69332.1"/>
    <property type="molecule type" value="Genomic_DNA"/>
</dbReference>
<gene>
    <name evidence="2" type="ORF">MSEN_10520</name>
</gene>
<proteinExistence type="predicted"/>
<protein>
    <submittedName>
        <fullName evidence="2">Uncharacterized protein</fullName>
    </submittedName>
</protein>
<keyword evidence="3" id="KW-1185">Reference proteome</keyword>
<name>A0A7I9XH79_9MYCO</name>
<feature type="region of interest" description="Disordered" evidence="1">
    <location>
        <begin position="40"/>
        <end position="64"/>
    </location>
</feature>
<reference evidence="2 3" key="1">
    <citation type="journal article" date="2019" name="Emerg. Microbes Infect.">
        <title>Comprehensive subspecies identification of 175 nontuberculous mycobacteria species based on 7547 genomic profiles.</title>
        <authorList>
            <person name="Matsumoto Y."/>
            <person name="Kinjo T."/>
            <person name="Motooka D."/>
            <person name="Nabeya D."/>
            <person name="Jung N."/>
            <person name="Uechi K."/>
            <person name="Horii T."/>
            <person name="Iida T."/>
            <person name="Fujita J."/>
            <person name="Nakamura S."/>
        </authorList>
    </citation>
    <scope>NUCLEOTIDE SEQUENCE [LARGE SCALE GENOMIC DNA]</scope>
    <source>
        <strain evidence="2 3">JCM 16017</strain>
    </source>
</reference>
<dbReference type="AlphaFoldDB" id="A0A7I9XH79"/>